<feature type="compositionally biased region" description="Pro residues" evidence="1">
    <location>
        <begin position="122"/>
        <end position="131"/>
    </location>
</feature>
<dbReference type="AlphaFoldDB" id="A0A5M7BLW0"/>
<dbReference type="Proteomes" id="UP000323946">
    <property type="component" value="Unassembled WGS sequence"/>
</dbReference>
<feature type="region of interest" description="Disordered" evidence="1">
    <location>
        <begin position="118"/>
        <end position="143"/>
    </location>
</feature>
<protein>
    <submittedName>
        <fullName evidence="3">Uncharacterized protein</fullName>
    </submittedName>
</protein>
<keyword evidence="2" id="KW-0472">Membrane</keyword>
<keyword evidence="4" id="KW-1185">Reference proteome</keyword>
<evidence type="ECO:0000256" key="1">
    <source>
        <dbReference type="SAM" id="MobiDB-lite"/>
    </source>
</evidence>
<dbReference type="RefSeq" id="WP_150068326.1">
    <property type="nucleotide sequence ID" value="NZ_JBEPDJ010000001.1"/>
</dbReference>
<reference evidence="3 4" key="1">
    <citation type="submission" date="2019-09" db="EMBL/GenBank/DDBJ databases">
        <title>Draft genome sequence of the thermophilic Saccharopolyspora hirsuta VKM Ac-666T.</title>
        <authorList>
            <person name="Lobastova T.G."/>
            <person name="Fokina V."/>
            <person name="Bragin E.Y."/>
            <person name="Shtratnikova V.Y."/>
            <person name="Starodumova I.P."/>
            <person name="Tarlachkov S.V."/>
            <person name="Donova M.V."/>
        </authorList>
    </citation>
    <scope>NUCLEOTIDE SEQUENCE [LARGE SCALE GENOMIC DNA]</scope>
    <source>
        <strain evidence="3 4">VKM Ac-666</strain>
    </source>
</reference>
<organism evidence="3 4">
    <name type="scientific">Saccharopolyspora hirsuta</name>
    <dbReference type="NCBI Taxonomy" id="1837"/>
    <lineage>
        <taxon>Bacteria</taxon>
        <taxon>Bacillati</taxon>
        <taxon>Actinomycetota</taxon>
        <taxon>Actinomycetes</taxon>
        <taxon>Pseudonocardiales</taxon>
        <taxon>Pseudonocardiaceae</taxon>
        <taxon>Saccharopolyspora</taxon>
    </lineage>
</organism>
<sequence>MSSSRKQELAQLGEAALEQLRGPGMAAVRRTIAKWRDPRARAIRQRKRAKRAATGSAATAGVFGAGAVTSASVPALWEWGGSAAFFLQDVTTFGLGGLAVLGGATAVGAGMKYRRLKRTPLPEAPPEPVSLPPHGSAAREPMQRLRDAEQSLHGALGQLTSAGAGSAAAEARGTADNAAAELRRGAERLMAVEAAIPHAPAAEKAALRSDVERLRAELDEGVDGYGSLVAAAGRAVAASGASEQKHLLQDATDRLAGLADGLRELFGPEGRR</sequence>
<dbReference type="EMBL" id="VWPH01000009">
    <property type="protein sequence ID" value="KAA5831116.1"/>
    <property type="molecule type" value="Genomic_DNA"/>
</dbReference>
<name>A0A5M7BLW0_SACHI</name>
<feature type="transmembrane region" description="Helical" evidence="2">
    <location>
        <begin position="93"/>
        <end position="111"/>
    </location>
</feature>
<dbReference type="InterPro" id="IPR057952">
    <property type="entry name" value="Rv2743c-like"/>
</dbReference>
<evidence type="ECO:0000313" key="3">
    <source>
        <dbReference type="EMBL" id="KAA5831116.1"/>
    </source>
</evidence>
<comment type="caution">
    <text evidence="3">The sequence shown here is derived from an EMBL/GenBank/DDBJ whole genome shotgun (WGS) entry which is preliminary data.</text>
</comment>
<dbReference type="NCBIfam" id="NF047839">
    <property type="entry name" value="PspM_Rv2743c"/>
    <property type="match status" value="1"/>
</dbReference>
<accession>A0A5M7BLW0</accession>
<keyword evidence="2" id="KW-1133">Transmembrane helix</keyword>
<feature type="transmembrane region" description="Helical" evidence="2">
    <location>
        <begin position="52"/>
        <end position="73"/>
    </location>
</feature>
<dbReference type="SMR" id="A0A5M7BLW0"/>
<dbReference type="Pfam" id="PF25587">
    <property type="entry name" value="Rv2743c"/>
    <property type="match status" value="1"/>
</dbReference>
<keyword evidence="2" id="KW-0812">Transmembrane</keyword>
<dbReference type="OrthoDB" id="3701303at2"/>
<proteinExistence type="predicted"/>
<evidence type="ECO:0000313" key="4">
    <source>
        <dbReference type="Proteomes" id="UP000323946"/>
    </source>
</evidence>
<gene>
    <name evidence="3" type="ORF">F1721_20335</name>
</gene>
<evidence type="ECO:0000256" key="2">
    <source>
        <dbReference type="SAM" id="Phobius"/>
    </source>
</evidence>